<evidence type="ECO:0000256" key="3">
    <source>
        <dbReference type="ARBA" id="ARBA00022679"/>
    </source>
</evidence>
<comment type="subcellular location">
    <subcellularLocation>
        <location evidence="1">Membrane</location>
        <topology evidence="1">Single-pass type II membrane protein</topology>
    </subcellularLocation>
</comment>
<evidence type="ECO:0000256" key="1">
    <source>
        <dbReference type="ARBA" id="ARBA00004606"/>
    </source>
</evidence>
<dbReference type="GO" id="GO:0016020">
    <property type="term" value="C:membrane"/>
    <property type="evidence" value="ECO:0007669"/>
    <property type="project" value="UniProtKB-SubCell"/>
</dbReference>
<keyword evidence="7" id="KW-1185">Reference proteome</keyword>
<keyword evidence="3" id="KW-0808">Transferase</keyword>
<comment type="caution">
    <text evidence="6">The sequence shown here is derived from an EMBL/GenBank/DDBJ whole genome shotgun (WGS) entry which is preliminary data.</text>
</comment>
<dbReference type="InterPro" id="IPR044174">
    <property type="entry name" value="BC10-like"/>
</dbReference>
<reference evidence="6 7" key="1">
    <citation type="journal article" date="2020" name="IScience">
        <title>Genome Sequencing of the Endangered Kingdonia uniflora (Circaeasteraceae, Ranunculales) Reveals Potential Mechanisms of Evolutionary Specialization.</title>
        <authorList>
            <person name="Sun Y."/>
            <person name="Deng T."/>
            <person name="Zhang A."/>
            <person name="Moore M.J."/>
            <person name="Landis J.B."/>
            <person name="Lin N."/>
            <person name="Zhang H."/>
            <person name="Zhang X."/>
            <person name="Huang J."/>
            <person name="Zhang X."/>
            <person name="Sun H."/>
            <person name="Wang H."/>
        </authorList>
    </citation>
    <scope>NUCLEOTIDE SEQUENCE [LARGE SCALE GENOMIC DNA]</scope>
    <source>
        <strain evidence="6">TB1705</strain>
        <tissue evidence="6">Leaf</tissue>
    </source>
</reference>
<keyword evidence="2" id="KW-0328">Glycosyltransferase</keyword>
<dbReference type="PANTHER" id="PTHR31042">
    <property type="entry name" value="CORE-2/I-BRANCHING BETA-1,6-N-ACETYLGLUCOSAMINYLTRANSFERASE FAMILY PROTEIN-RELATED"/>
    <property type="match status" value="1"/>
</dbReference>
<dbReference type="GO" id="GO:0016757">
    <property type="term" value="F:glycosyltransferase activity"/>
    <property type="evidence" value="ECO:0007669"/>
    <property type="project" value="UniProtKB-KW"/>
</dbReference>
<dbReference type="EMBL" id="JACGCM010001710">
    <property type="protein sequence ID" value="KAF6151220.1"/>
    <property type="molecule type" value="Genomic_DNA"/>
</dbReference>
<dbReference type="OrthoDB" id="1932133at2759"/>
<keyword evidence="4" id="KW-0472">Membrane</keyword>
<sequence>MQTPVSNTTFSPIFSNKLIPSKPTHRFSPSLITAARRLLANALLNDTSNAMFSLLSPSCIPLHSFNFTYNALFLTNNKSFIEILNKEPGAYDRWVARGNDTMLPEVPLVAFCVGSQFFVLTRQHVRMVVGDDRPPIVGEA</sequence>
<evidence type="ECO:0000313" key="6">
    <source>
        <dbReference type="EMBL" id="KAF6151220.1"/>
    </source>
</evidence>
<gene>
    <name evidence="6" type="ORF">GIB67_037428</name>
</gene>
<dbReference type="AlphaFoldDB" id="A0A7J7M8V8"/>
<evidence type="ECO:0000313" key="7">
    <source>
        <dbReference type="Proteomes" id="UP000541444"/>
    </source>
</evidence>
<keyword evidence="5" id="KW-0325">Glycoprotein</keyword>
<dbReference type="InterPro" id="IPR003406">
    <property type="entry name" value="Glyco_trans_14"/>
</dbReference>
<accession>A0A7J7M8V8</accession>
<name>A0A7J7M8V8_9MAGN</name>
<evidence type="ECO:0000256" key="5">
    <source>
        <dbReference type="ARBA" id="ARBA00023180"/>
    </source>
</evidence>
<dbReference type="PANTHER" id="PTHR31042:SF60">
    <property type="entry name" value="CORE-2_I-BRANCHING BETA-1,6-N-ACETYLGLUCOSAMINYLTRANSFERASE FAMILY PROTEIN"/>
    <property type="match status" value="1"/>
</dbReference>
<dbReference type="Pfam" id="PF02485">
    <property type="entry name" value="Branch"/>
    <property type="match status" value="1"/>
</dbReference>
<organism evidence="6 7">
    <name type="scientific">Kingdonia uniflora</name>
    <dbReference type="NCBI Taxonomy" id="39325"/>
    <lineage>
        <taxon>Eukaryota</taxon>
        <taxon>Viridiplantae</taxon>
        <taxon>Streptophyta</taxon>
        <taxon>Embryophyta</taxon>
        <taxon>Tracheophyta</taxon>
        <taxon>Spermatophyta</taxon>
        <taxon>Magnoliopsida</taxon>
        <taxon>Ranunculales</taxon>
        <taxon>Circaeasteraceae</taxon>
        <taxon>Kingdonia</taxon>
    </lineage>
</organism>
<evidence type="ECO:0000256" key="2">
    <source>
        <dbReference type="ARBA" id="ARBA00022676"/>
    </source>
</evidence>
<dbReference type="Proteomes" id="UP000541444">
    <property type="component" value="Unassembled WGS sequence"/>
</dbReference>
<evidence type="ECO:0000256" key="4">
    <source>
        <dbReference type="ARBA" id="ARBA00023136"/>
    </source>
</evidence>
<protein>
    <submittedName>
        <fullName evidence="6">Uncharacterized protein</fullName>
    </submittedName>
</protein>
<proteinExistence type="predicted"/>